<dbReference type="EMBL" id="HBGF01046217">
    <property type="protein sequence ID" value="CAD9147307.1"/>
    <property type="molecule type" value="Transcribed_RNA"/>
</dbReference>
<dbReference type="AlphaFoldDB" id="A0A7S1QSN0"/>
<organism evidence="1">
    <name type="scientific">Neobodo designis</name>
    <name type="common">Flagellated protozoan</name>
    <name type="synonym">Bodo designis</name>
    <dbReference type="NCBI Taxonomy" id="312471"/>
    <lineage>
        <taxon>Eukaryota</taxon>
        <taxon>Discoba</taxon>
        <taxon>Euglenozoa</taxon>
        <taxon>Kinetoplastea</taxon>
        <taxon>Metakinetoplastina</taxon>
        <taxon>Neobodonida</taxon>
        <taxon>Neobodo</taxon>
    </lineage>
</organism>
<name>A0A7S1QSN0_NEODS</name>
<gene>
    <name evidence="1" type="ORF">NDES1114_LOCUS30913</name>
</gene>
<sequence>MPPALRQTLLCRYFDGLPAPARKFAAKRRPGTRRLKSLRQVRNEETGCITVGDVLRIEIVNHSMKTLTANFKSDGSFNLTIAFFGDSCAPRRPRRVDMPSIALAHGFTVRLPVTRQIRSYVMRRDARGVVDIESAFADGTIIHRSVVCPTTTASSTSGAAG</sequence>
<reference evidence="1" key="1">
    <citation type="submission" date="2021-01" db="EMBL/GenBank/DDBJ databases">
        <authorList>
            <person name="Corre E."/>
            <person name="Pelletier E."/>
            <person name="Niang G."/>
            <person name="Scheremetjew M."/>
            <person name="Finn R."/>
            <person name="Kale V."/>
            <person name="Holt S."/>
            <person name="Cochrane G."/>
            <person name="Meng A."/>
            <person name="Brown T."/>
            <person name="Cohen L."/>
        </authorList>
    </citation>
    <scope>NUCLEOTIDE SEQUENCE</scope>
    <source>
        <strain evidence="1">CCAP 1951/1</strain>
    </source>
</reference>
<evidence type="ECO:0000313" key="1">
    <source>
        <dbReference type="EMBL" id="CAD9147307.1"/>
    </source>
</evidence>
<protein>
    <submittedName>
        <fullName evidence="1">Uncharacterized protein</fullName>
    </submittedName>
</protein>
<proteinExistence type="predicted"/>
<accession>A0A7S1QSN0</accession>